<gene>
    <name evidence="7" type="ORF">SAMN06296427_10491</name>
</gene>
<dbReference type="GO" id="GO:0009306">
    <property type="term" value="P:protein secretion"/>
    <property type="evidence" value="ECO:0007669"/>
    <property type="project" value="InterPro"/>
</dbReference>
<evidence type="ECO:0000313" key="8">
    <source>
        <dbReference type="Proteomes" id="UP000192393"/>
    </source>
</evidence>
<proteinExistence type="predicted"/>
<dbReference type="GO" id="GO:0005886">
    <property type="term" value="C:plasma membrane"/>
    <property type="evidence" value="ECO:0007669"/>
    <property type="project" value="InterPro"/>
</dbReference>
<comment type="subcellular location">
    <subcellularLocation>
        <location evidence="1">Membrane</location>
        <topology evidence="1">Single-pass membrane protein</topology>
    </subcellularLocation>
</comment>
<evidence type="ECO:0000256" key="5">
    <source>
        <dbReference type="SAM" id="MobiDB-lite"/>
    </source>
</evidence>
<evidence type="ECO:0000259" key="6">
    <source>
        <dbReference type="Pfam" id="PF04357"/>
    </source>
</evidence>
<keyword evidence="4" id="KW-0472">Membrane</keyword>
<keyword evidence="8" id="KW-1185">Reference proteome</keyword>
<feature type="compositionally biased region" description="Basic and acidic residues" evidence="5">
    <location>
        <begin position="1478"/>
        <end position="1497"/>
    </location>
</feature>
<dbReference type="EMBL" id="FWXS01000004">
    <property type="protein sequence ID" value="SMC58912.1"/>
    <property type="molecule type" value="Genomic_DNA"/>
</dbReference>
<dbReference type="STRING" id="1434700.SAMN06296427_10491"/>
<evidence type="ECO:0000256" key="4">
    <source>
        <dbReference type="ARBA" id="ARBA00023136"/>
    </source>
</evidence>
<dbReference type="Pfam" id="PF04357">
    <property type="entry name" value="TamB"/>
    <property type="match status" value="1"/>
</dbReference>
<evidence type="ECO:0000313" key="7">
    <source>
        <dbReference type="EMBL" id="SMC58912.1"/>
    </source>
</evidence>
<dbReference type="Proteomes" id="UP000192393">
    <property type="component" value="Unassembled WGS sequence"/>
</dbReference>
<feature type="region of interest" description="Disordered" evidence="5">
    <location>
        <begin position="1447"/>
        <end position="1505"/>
    </location>
</feature>
<evidence type="ECO:0000256" key="3">
    <source>
        <dbReference type="ARBA" id="ARBA00022989"/>
    </source>
</evidence>
<dbReference type="InterPro" id="IPR007452">
    <property type="entry name" value="TamB_C"/>
</dbReference>
<keyword evidence="2" id="KW-0812">Transmembrane</keyword>
<protein>
    <recommendedName>
        <fullName evidence="6">Translocation and assembly module TamB C-terminal domain-containing protein</fullName>
    </recommendedName>
</protein>
<feature type="domain" description="Translocation and assembly module TamB C-terminal" evidence="6">
    <location>
        <begin position="1012"/>
        <end position="1434"/>
    </location>
</feature>
<keyword evidence="3" id="KW-1133">Transmembrane helix</keyword>
<evidence type="ECO:0000256" key="2">
    <source>
        <dbReference type="ARBA" id="ARBA00022692"/>
    </source>
</evidence>
<evidence type="ECO:0000256" key="1">
    <source>
        <dbReference type="ARBA" id="ARBA00004167"/>
    </source>
</evidence>
<accession>A0A1W2AEK6</accession>
<reference evidence="7 8" key="1">
    <citation type="submission" date="2017-04" db="EMBL/GenBank/DDBJ databases">
        <authorList>
            <person name="Afonso C.L."/>
            <person name="Miller P.J."/>
            <person name="Scott M.A."/>
            <person name="Spackman E."/>
            <person name="Goraichik I."/>
            <person name="Dimitrov K.M."/>
            <person name="Suarez D.L."/>
            <person name="Swayne D.E."/>
        </authorList>
    </citation>
    <scope>NUCLEOTIDE SEQUENCE [LARGE SCALE GENOMIC DNA]</scope>
    <source>
        <strain evidence="7 8">CGMCC 1.12708</strain>
    </source>
</reference>
<name>A0A1W2AEK6_9FLAO</name>
<sequence length="1505" mass="168642">MLTLLLTVMISLQIPAVQTKIATYAVTELNKTFGTKINVDRVNIDFFGDVNLYGVSTHDNHDLEFVKIDRVEARLSLWGLIRNPNNITIKKLTLYKPEVQVITYKEETISNFIDLVNKFSKQEKTEESDFLLRGDVEIINGKVLIQNQNLENPNWIDAQNFNALIEKFKLENNEIWANLKQMNFNAERNDENYIIENFSGDFHYSDKEIRFDKLNLKTEDSYLDGHLVFSYNSTEELKDFVNKVQWDVEFKDDSKVNFKDIRYFVKNFDKNSTVEVLGKVSGTLNDLHLNEFQLKGDGAFIAANDLYLTDMTHGDKIVISTKNVKLKTSYSELNQLLPTFISSRIPDFMNRFGTMDYLGDFNLNPNQININGDAITALGNADLNVALTNYKRNLTYKGTVIADNINLKQITEVKELGFVKGRMEFDGVGTDIKTLKLRANGNLAYLDLMDKRYQQVSVNGKLERQIFSGLLSIRDPHLNLNYDGTFDFSGKTMKLDFQSNVNHINLDYLGLTKNLEAKVKAEIGGNFTFSNIDDFLGNLDIKNLHFTSKTDTVDIPEAHLVSSRTDGNQNLELDIPGFLKGEIHGNYRLSQLPDAIMNAVGTTTLLTYEAKPIEANQSFGFYFEVDQDLFSLIDPRIQIAPGTIVDGQVDTNTNSLIAELSSTEIGFDGFNLYNPLINIDTSKNTEPIYLRSDSIAAKGFMIYNMDLYTTPIQDSMLVKTKFQIGKEFPVNVDLNLFHTLDEEENLVFGFSPSTINVDETDWHLNPNNDRNSNRVTVNFKKNYYKLQNVLLESEGQKLLLDGYYASATDYQLNADLEELVLSKLLPKGLLGNLSIDGIANGNIDIIRSKDEFKPLMELKVASLELNKYALGDLGINGVYNVAQNVFDLELFLEQQQVQVLYVNGYIDNKPATPEINLAASLDDLNFKFVESFLSAAMSNVRGMISGEMKFTGPIDSPDFEGMLDMKDLGFTVDYLNVDYAFDGVNTLPVYKQSGGQGFINLDEMSFRDTKFNTKGEVTGQLLFRDFATWFLNLSFNTNNLLVMNTTEKHNELFYGRVFGQGAFELFGPPERLDISAKAIINENSEFTINTGATKVESESSLVRFIPEGLDKIEDDGTPRGMDIDIEVSASPSATINLIFDPVTGDMVTANGYTKDLRFRLSRTGNMTIDGTYTLESGKYELRQIPLLNRDFNIKSGSYVRWNNGNAFEADMNIVANYERTVSNVYEYAGVGQSQTYDVALGIVISESLKEPEMDFTLTIPKGGSDIQSAVDYKFNLDPDEKMIQFGSILLFGQFNTNSESVLTAGATSAGAGIALKQLGGILTSLLSSGGVSVGLDYVSGSQLSNTSDRVKTNLTINLSPRWTFNGAVGIPVGTTYQGDNATGEAEIQWDVSKKMDKSIVVNFFTRPTNFGVQGAGNTNNFQSFGGGIIYKTTFDRFSEIFKKQENTPSPVVTPKFGDEPPSLFDQPFPNDSITPENGEEKDSVEKKKVSKVEEKQKGNSLVRFK</sequence>
<organism evidence="7 8">
    <name type="scientific">Moheibacter sediminis</name>
    <dbReference type="NCBI Taxonomy" id="1434700"/>
    <lineage>
        <taxon>Bacteria</taxon>
        <taxon>Pseudomonadati</taxon>
        <taxon>Bacteroidota</taxon>
        <taxon>Flavobacteriia</taxon>
        <taxon>Flavobacteriales</taxon>
        <taxon>Weeksellaceae</taxon>
        <taxon>Moheibacter</taxon>
    </lineage>
</organism>